<dbReference type="RefSeq" id="WP_166954805.1">
    <property type="nucleotide sequence ID" value="NZ_JAASQI010000008.1"/>
</dbReference>
<evidence type="ECO:0000256" key="2">
    <source>
        <dbReference type="SAM" id="SignalP"/>
    </source>
</evidence>
<keyword evidence="5" id="KW-1185">Reference proteome</keyword>
<dbReference type="SUPFAM" id="SSF56925">
    <property type="entry name" value="OMPA-like"/>
    <property type="match status" value="1"/>
</dbReference>
<dbReference type="Proteomes" id="UP001429580">
    <property type="component" value="Unassembled WGS sequence"/>
</dbReference>
<dbReference type="Pfam" id="PF13505">
    <property type="entry name" value="OMP_b-brl"/>
    <property type="match status" value="1"/>
</dbReference>
<sequence>MATGNSWCGAAALVTVLALSEVAAPGAARAGDNLLQPEFSDGATFTAAADGALPDAPDLDSIPFFSTPDHAAYFRIDTGFGALAAGDALTANGRFNPTLSGPVIAGVGIGYKFGFLLRGDVTAEYRSRARVRTPDGIHAHLSGANVMANVYADIGTWYGVTPYIGAGAGIGWDRFSRHDAFGSGGTRSGFVWALMGGFAVEVTPSVTIDVGYRYLDAGTRRAPGLALKESGSHDLRIGLRWRFGATADAASLP</sequence>
<protein>
    <submittedName>
        <fullName evidence="4">Opacity protein-like surface antigen</fullName>
    </submittedName>
</protein>
<gene>
    <name evidence="4" type="ORF">FHS82_003322</name>
</gene>
<dbReference type="Gene3D" id="2.40.160.20">
    <property type="match status" value="1"/>
</dbReference>
<name>A0ABX0V2V8_9HYPH</name>
<proteinExistence type="predicted"/>
<feature type="signal peptide" evidence="2">
    <location>
        <begin position="1"/>
        <end position="23"/>
    </location>
</feature>
<reference evidence="4 5" key="1">
    <citation type="submission" date="2020-03" db="EMBL/GenBank/DDBJ databases">
        <title>Genomic Encyclopedia of Type Strains, Phase IV (KMG-IV): sequencing the most valuable type-strain genomes for metagenomic binning, comparative biology and taxonomic classification.</title>
        <authorList>
            <person name="Goeker M."/>
        </authorList>
    </citation>
    <scope>NUCLEOTIDE SEQUENCE [LARGE SCALE GENOMIC DNA]</scope>
    <source>
        <strain evidence="4 5">DSM 103870</strain>
    </source>
</reference>
<organism evidence="4 5">
    <name type="scientific">Pseudochelatococcus lubricantis</name>
    <dbReference type="NCBI Taxonomy" id="1538102"/>
    <lineage>
        <taxon>Bacteria</taxon>
        <taxon>Pseudomonadati</taxon>
        <taxon>Pseudomonadota</taxon>
        <taxon>Alphaproteobacteria</taxon>
        <taxon>Hyphomicrobiales</taxon>
        <taxon>Chelatococcaceae</taxon>
        <taxon>Pseudochelatococcus</taxon>
    </lineage>
</organism>
<dbReference type="EMBL" id="JAASQI010000008">
    <property type="protein sequence ID" value="NIJ59467.1"/>
    <property type="molecule type" value="Genomic_DNA"/>
</dbReference>
<evidence type="ECO:0000259" key="3">
    <source>
        <dbReference type="Pfam" id="PF13505"/>
    </source>
</evidence>
<evidence type="ECO:0000256" key="1">
    <source>
        <dbReference type="ARBA" id="ARBA00022729"/>
    </source>
</evidence>
<feature type="domain" description="Outer membrane protein beta-barrel" evidence="3">
    <location>
        <begin position="103"/>
        <end position="243"/>
    </location>
</feature>
<evidence type="ECO:0000313" key="4">
    <source>
        <dbReference type="EMBL" id="NIJ59467.1"/>
    </source>
</evidence>
<accession>A0ABX0V2V8</accession>
<keyword evidence="1 2" id="KW-0732">Signal</keyword>
<dbReference type="InterPro" id="IPR027385">
    <property type="entry name" value="Beta-barrel_OMP"/>
</dbReference>
<feature type="chain" id="PRO_5046796410" evidence="2">
    <location>
        <begin position="24"/>
        <end position="253"/>
    </location>
</feature>
<evidence type="ECO:0000313" key="5">
    <source>
        <dbReference type="Proteomes" id="UP001429580"/>
    </source>
</evidence>
<dbReference type="InterPro" id="IPR011250">
    <property type="entry name" value="OMP/PagP_B-barrel"/>
</dbReference>
<comment type="caution">
    <text evidence="4">The sequence shown here is derived from an EMBL/GenBank/DDBJ whole genome shotgun (WGS) entry which is preliminary data.</text>
</comment>